<feature type="domain" description="Mab-21-like HhH/H2TH-like" evidence="2">
    <location>
        <begin position="585"/>
        <end position="668"/>
    </location>
</feature>
<reference evidence="3" key="1">
    <citation type="journal article" date="2019" name="bioRxiv">
        <title>The Genome of the Zebra Mussel, Dreissena polymorpha: A Resource for Invasive Species Research.</title>
        <authorList>
            <person name="McCartney M.A."/>
            <person name="Auch B."/>
            <person name="Kono T."/>
            <person name="Mallez S."/>
            <person name="Zhang Y."/>
            <person name="Obille A."/>
            <person name="Becker A."/>
            <person name="Abrahante J.E."/>
            <person name="Garbe J."/>
            <person name="Badalamenti J.P."/>
            <person name="Herman A."/>
            <person name="Mangelson H."/>
            <person name="Liachko I."/>
            <person name="Sullivan S."/>
            <person name="Sone E.D."/>
            <person name="Koren S."/>
            <person name="Silverstein K.A.T."/>
            <person name="Beckman K.B."/>
            <person name="Gohl D.M."/>
        </authorList>
    </citation>
    <scope>NUCLEOTIDE SEQUENCE</scope>
    <source>
        <strain evidence="3">Duluth1</strain>
        <tissue evidence="3">Whole animal</tissue>
    </source>
</reference>
<evidence type="ECO:0000256" key="1">
    <source>
        <dbReference type="SAM" id="Phobius"/>
    </source>
</evidence>
<dbReference type="EMBL" id="JAIWYP010000008">
    <property type="protein sequence ID" value="KAH3781817.1"/>
    <property type="molecule type" value="Genomic_DNA"/>
</dbReference>
<gene>
    <name evidence="3" type="ORF">DPMN_159724</name>
</gene>
<reference evidence="3" key="2">
    <citation type="submission" date="2020-11" db="EMBL/GenBank/DDBJ databases">
        <authorList>
            <person name="McCartney M.A."/>
            <person name="Auch B."/>
            <person name="Kono T."/>
            <person name="Mallez S."/>
            <person name="Becker A."/>
            <person name="Gohl D.M."/>
            <person name="Silverstein K.A.T."/>
            <person name="Koren S."/>
            <person name="Bechman K.B."/>
            <person name="Herman A."/>
            <person name="Abrahante J.E."/>
            <person name="Garbe J."/>
        </authorList>
    </citation>
    <scope>NUCLEOTIDE SEQUENCE</scope>
    <source>
        <strain evidence="3">Duluth1</strain>
        <tissue evidence="3">Whole animal</tissue>
    </source>
</reference>
<keyword evidence="1" id="KW-0472">Membrane</keyword>
<sequence>MEYMKLNISLFRCHDKKVGGSMYDFSHMDHAFNTETNDDTAKDPLIKNVLGENLYSSFQTLFGYHEENTKSRMSATVRTREEAVNPCERIVSTFEVTFNPEYVWLWCLSLAVIGVLLLIIVFIIMPKIKRRLTELKGKSKENEMPNDVKEQMGVIETISTVNIVPVNSSISIVPLNSSVSVEENSTKSKLESSKSSKPIKVYYKPYTGKRPTLSETDIHTVLEETTGKLISKLDRLLLKGASSLDQTQSSIATPRLARHTLVRRQRVGSSPILLPGQSDESVGNTVGKSKSWKEFNAFHNDMQINRTKDFNFPMDALDVSSQKLVQYFHRVCPIDENILEATSLISSYALFLLKSELENMTGQSSSMYRFLKFLPTGSNKYGTKVSRINSLDFLMVVQLPFKVEEMYFESKSSPQISPGMIVLSCDKDSTRKASERSGLTQCEIDGNVVQCISAKRFLQGAEELVVSCLQNLYTRIRSDMDKLPITIKRSPTANLQVTIDSRAIVGLGEPEIKVNIVPVVSLVTGSLYQTPVLFATPRCEENELKPSSENKALCHDCFWKVLCEDFEWIFIDHINRLQSEHGNMCHEMCLMILKALLTDCGRKNLLDRGMFQSRHISTVLYLLLLESEPEQWAFNKLADRFSDILHFLQEAYKTGLLPAFFFNNQHLANKMAAVAGNPVLMRKGQLNLLADVRRDSLEKCLVYMKDRIREAGLTDCVKEEYSPDMWEYEFFLFN</sequence>
<feature type="transmembrane region" description="Helical" evidence="1">
    <location>
        <begin position="103"/>
        <end position="125"/>
    </location>
</feature>
<dbReference type="Gene3D" id="3.30.460.90">
    <property type="match status" value="1"/>
</dbReference>
<dbReference type="OrthoDB" id="6159453at2759"/>
<dbReference type="Proteomes" id="UP000828390">
    <property type="component" value="Unassembled WGS sequence"/>
</dbReference>
<keyword evidence="4" id="KW-1185">Reference proteome</keyword>
<accession>A0A9D4EPV0</accession>
<comment type="caution">
    <text evidence="3">The sequence shown here is derived from an EMBL/GenBank/DDBJ whole genome shotgun (WGS) entry which is preliminary data.</text>
</comment>
<dbReference type="PANTHER" id="PTHR10656:SF9">
    <property type="entry name" value="INOSITOL 1,4,5-TRISPHOSPHATE RECEPTOR-INTERACTING PROTEIN-LIKE 2"/>
    <property type="match status" value="1"/>
</dbReference>
<dbReference type="Pfam" id="PF20266">
    <property type="entry name" value="Mab-21_C"/>
    <property type="match status" value="1"/>
</dbReference>
<evidence type="ECO:0000259" key="2">
    <source>
        <dbReference type="Pfam" id="PF20266"/>
    </source>
</evidence>
<dbReference type="InterPro" id="IPR024810">
    <property type="entry name" value="MAB21L/cGLR"/>
</dbReference>
<keyword evidence="1" id="KW-1133">Transmembrane helix</keyword>
<organism evidence="3 4">
    <name type="scientific">Dreissena polymorpha</name>
    <name type="common">Zebra mussel</name>
    <name type="synonym">Mytilus polymorpha</name>
    <dbReference type="NCBI Taxonomy" id="45954"/>
    <lineage>
        <taxon>Eukaryota</taxon>
        <taxon>Metazoa</taxon>
        <taxon>Spiralia</taxon>
        <taxon>Lophotrochozoa</taxon>
        <taxon>Mollusca</taxon>
        <taxon>Bivalvia</taxon>
        <taxon>Autobranchia</taxon>
        <taxon>Heteroconchia</taxon>
        <taxon>Euheterodonta</taxon>
        <taxon>Imparidentia</taxon>
        <taxon>Neoheterodontei</taxon>
        <taxon>Myida</taxon>
        <taxon>Dreissenoidea</taxon>
        <taxon>Dreissenidae</taxon>
        <taxon>Dreissena</taxon>
    </lineage>
</organism>
<dbReference type="Gene3D" id="1.10.1410.40">
    <property type="match status" value="1"/>
</dbReference>
<dbReference type="AlphaFoldDB" id="A0A9D4EPV0"/>
<dbReference type="SMART" id="SM01265">
    <property type="entry name" value="Mab-21"/>
    <property type="match status" value="1"/>
</dbReference>
<evidence type="ECO:0000313" key="3">
    <source>
        <dbReference type="EMBL" id="KAH3781817.1"/>
    </source>
</evidence>
<evidence type="ECO:0000313" key="4">
    <source>
        <dbReference type="Proteomes" id="UP000828390"/>
    </source>
</evidence>
<proteinExistence type="predicted"/>
<name>A0A9D4EPV0_DREPO</name>
<dbReference type="PANTHER" id="PTHR10656">
    <property type="entry name" value="CELL FATE DETERMINING PROTEIN MAB21-RELATED"/>
    <property type="match status" value="1"/>
</dbReference>
<dbReference type="InterPro" id="IPR046906">
    <property type="entry name" value="Mab-21_HhH/H2TH-like"/>
</dbReference>
<keyword evidence="1" id="KW-0812">Transmembrane</keyword>
<protein>
    <recommendedName>
        <fullName evidence="2">Mab-21-like HhH/H2TH-like domain-containing protein</fullName>
    </recommendedName>
</protein>